<name>A0ABD3XKL8_SINWO</name>
<evidence type="ECO:0000313" key="3">
    <source>
        <dbReference type="Proteomes" id="UP001634394"/>
    </source>
</evidence>
<sequence>MLMSIILLVFVLIVPSEMMARPKKINSCPDGSHEVQCITNPCEVARCPAYPEANCVANYCQGCNAVFFVHGKEVDCYEKK</sequence>
<keyword evidence="1" id="KW-0732">Signal</keyword>
<evidence type="ECO:0000313" key="2">
    <source>
        <dbReference type="EMBL" id="KAL3885493.1"/>
    </source>
</evidence>
<proteinExistence type="predicted"/>
<protein>
    <submittedName>
        <fullName evidence="2">Uncharacterized protein</fullName>
    </submittedName>
</protein>
<feature type="signal peptide" evidence="1">
    <location>
        <begin position="1"/>
        <end position="20"/>
    </location>
</feature>
<gene>
    <name evidence="2" type="ORF">ACJMK2_025546</name>
</gene>
<organism evidence="2 3">
    <name type="scientific">Sinanodonta woodiana</name>
    <name type="common">Chinese pond mussel</name>
    <name type="synonym">Anodonta woodiana</name>
    <dbReference type="NCBI Taxonomy" id="1069815"/>
    <lineage>
        <taxon>Eukaryota</taxon>
        <taxon>Metazoa</taxon>
        <taxon>Spiralia</taxon>
        <taxon>Lophotrochozoa</taxon>
        <taxon>Mollusca</taxon>
        <taxon>Bivalvia</taxon>
        <taxon>Autobranchia</taxon>
        <taxon>Heteroconchia</taxon>
        <taxon>Palaeoheterodonta</taxon>
        <taxon>Unionida</taxon>
        <taxon>Unionoidea</taxon>
        <taxon>Unionidae</taxon>
        <taxon>Unioninae</taxon>
        <taxon>Sinanodonta</taxon>
    </lineage>
</organism>
<dbReference type="EMBL" id="JBJQND010000002">
    <property type="protein sequence ID" value="KAL3885493.1"/>
    <property type="molecule type" value="Genomic_DNA"/>
</dbReference>
<accession>A0ABD3XKL8</accession>
<dbReference type="AlphaFoldDB" id="A0ABD3XKL8"/>
<feature type="chain" id="PRO_5044777464" evidence="1">
    <location>
        <begin position="21"/>
        <end position="80"/>
    </location>
</feature>
<comment type="caution">
    <text evidence="2">The sequence shown here is derived from an EMBL/GenBank/DDBJ whole genome shotgun (WGS) entry which is preliminary data.</text>
</comment>
<dbReference type="Proteomes" id="UP001634394">
    <property type="component" value="Unassembled WGS sequence"/>
</dbReference>
<evidence type="ECO:0000256" key="1">
    <source>
        <dbReference type="SAM" id="SignalP"/>
    </source>
</evidence>
<keyword evidence="3" id="KW-1185">Reference proteome</keyword>
<reference evidence="2 3" key="1">
    <citation type="submission" date="2024-11" db="EMBL/GenBank/DDBJ databases">
        <title>Chromosome-level genome assembly of the freshwater bivalve Anodonta woodiana.</title>
        <authorList>
            <person name="Chen X."/>
        </authorList>
    </citation>
    <scope>NUCLEOTIDE SEQUENCE [LARGE SCALE GENOMIC DNA]</scope>
    <source>
        <strain evidence="2">MN2024</strain>
        <tissue evidence="2">Gills</tissue>
    </source>
</reference>